<evidence type="ECO:0000256" key="5">
    <source>
        <dbReference type="ARBA" id="ARBA00023237"/>
    </source>
</evidence>
<dbReference type="EMBL" id="CP036200">
    <property type="protein sequence ID" value="QBF82251.1"/>
    <property type="molecule type" value="Genomic_DNA"/>
</dbReference>
<feature type="chain" id="PRO_5019102101" evidence="6">
    <location>
        <begin position="22"/>
        <end position="290"/>
    </location>
</feature>
<evidence type="ECO:0000256" key="2">
    <source>
        <dbReference type="ARBA" id="ARBA00005722"/>
    </source>
</evidence>
<dbReference type="GO" id="GO:0009279">
    <property type="term" value="C:cell outer membrane"/>
    <property type="evidence" value="ECO:0007669"/>
    <property type="project" value="UniProtKB-SubCell"/>
</dbReference>
<organism evidence="7 8">
    <name type="scientific">Shewanella maritima</name>
    <dbReference type="NCBI Taxonomy" id="2520507"/>
    <lineage>
        <taxon>Bacteria</taxon>
        <taxon>Pseudomonadati</taxon>
        <taxon>Pseudomonadota</taxon>
        <taxon>Gammaproteobacteria</taxon>
        <taxon>Alteromonadales</taxon>
        <taxon>Shewanellaceae</taxon>
        <taxon>Shewanella</taxon>
    </lineage>
</organism>
<keyword evidence="4" id="KW-0472">Membrane</keyword>
<dbReference type="AlphaFoldDB" id="A0A411PFB7"/>
<gene>
    <name evidence="7" type="ORF">EXU30_05705</name>
</gene>
<comment type="similarity">
    <text evidence="2">Belongs to the MipA/OmpV family.</text>
</comment>
<dbReference type="Proteomes" id="UP000291106">
    <property type="component" value="Chromosome"/>
</dbReference>
<keyword evidence="5" id="KW-0998">Cell outer membrane</keyword>
<keyword evidence="8" id="KW-1185">Reference proteome</keyword>
<name>A0A411PFB7_9GAMM</name>
<dbReference type="InterPro" id="IPR010583">
    <property type="entry name" value="MipA"/>
</dbReference>
<dbReference type="GO" id="GO:0009252">
    <property type="term" value="P:peptidoglycan biosynthetic process"/>
    <property type="evidence" value="ECO:0007669"/>
    <property type="project" value="TreeGrafter"/>
</dbReference>
<reference evidence="7 8" key="1">
    <citation type="submission" date="2019-02" db="EMBL/GenBank/DDBJ databases">
        <title>Shewanella sp. D4-2 isolated from Dokdo Island.</title>
        <authorList>
            <person name="Baek K."/>
        </authorList>
    </citation>
    <scope>NUCLEOTIDE SEQUENCE [LARGE SCALE GENOMIC DNA]</scope>
    <source>
        <strain evidence="7 8">D4-2</strain>
    </source>
</reference>
<evidence type="ECO:0000256" key="3">
    <source>
        <dbReference type="ARBA" id="ARBA00022729"/>
    </source>
</evidence>
<dbReference type="KEGG" id="smai:EXU30_05705"/>
<evidence type="ECO:0000256" key="4">
    <source>
        <dbReference type="ARBA" id="ARBA00023136"/>
    </source>
</evidence>
<comment type="subcellular location">
    <subcellularLocation>
        <location evidence="1">Cell outer membrane</location>
    </subcellularLocation>
</comment>
<protein>
    <submittedName>
        <fullName evidence="7">MipA/OmpV family protein</fullName>
    </submittedName>
</protein>
<dbReference type="Pfam" id="PF06629">
    <property type="entry name" value="MipA"/>
    <property type="match status" value="1"/>
</dbReference>
<dbReference type="OrthoDB" id="5731040at2"/>
<proteinExistence type="inferred from homology"/>
<keyword evidence="3 6" id="KW-0732">Signal</keyword>
<evidence type="ECO:0000256" key="6">
    <source>
        <dbReference type="SAM" id="SignalP"/>
    </source>
</evidence>
<evidence type="ECO:0000313" key="8">
    <source>
        <dbReference type="Proteomes" id="UP000291106"/>
    </source>
</evidence>
<dbReference type="PANTHER" id="PTHR38776">
    <property type="entry name" value="MLTA-INTERACTING PROTEIN-RELATED"/>
    <property type="match status" value="1"/>
</dbReference>
<evidence type="ECO:0000256" key="1">
    <source>
        <dbReference type="ARBA" id="ARBA00004442"/>
    </source>
</evidence>
<feature type="signal peptide" evidence="6">
    <location>
        <begin position="1"/>
        <end position="21"/>
    </location>
</feature>
<evidence type="ECO:0000313" key="7">
    <source>
        <dbReference type="EMBL" id="QBF82251.1"/>
    </source>
</evidence>
<accession>A0A411PFB7</accession>
<sequence length="290" mass="33131">MHKTILQFLIVFLAVHTQVFAEESCKQSQNCIDIDRWDLALAIGLGSRSNPLSDYENIPVYVVPSIAYYGDNWFFDNGNLGYSLIESERFTINLATTYSDDSGFFNKWDPSNIFMLANGYQRSSVSASSAQQAEMVDKTIDFDELGDRNFTMLATIEGFYFSRFGVLKAAIGHDMFNVHNGAQADFKWNYSIAVDNWVFDTGVSATWKSEDLVDYYYGIRVTENTFWHQQYRASSAWNFGAELTARYLIATHWDALLALRYTKFAKAISDSPLLSDDYSSTYFVGMAYRF</sequence>
<dbReference type="RefSeq" id="WP_130598223.1">
    <property type="nucleotide sequence ID" value="NZ_CP036200.1"/>
</dbReference>
<dbReference type="PANTHER" id="PTHR38776:SF1">
    <property type="entry name" value="MLTA-INTERACTING PROTEIN-RELATED"/>
    <property type="match status" value="1"/>
</dbReference>